<keyword evidence="1" id="KW-0732">Signal</keyword>
<dbReference type="EMBL" id="GGEC01091363">
    <property type="protein sequence ID" value="MBX71847.1"/>
    <property type="molecule type" value="Transcribed_RNA"/>
</dbReference>
<dbReference type="AlphaFoldDB" id="A0A2P2QY23"/>
<accession>A0A2P2QY23</accession>
<organism evidence="2">
    <name type="scientific">Rhizophora mucronata</name>
    <name type="common">Asiatic mangrove</name>
    <dbReference type="NCBI Taxonomy" id="61149"/>
    <lineage>
        <taxon>Eukaryota</taxon>
        <taxon>Viridiplantae</taxon>
        <taxon>Streptophyta</taxon>
        <taxon>Embryophyta</taxon>
        <taxon>Tracheophyta</taxon>
        <taxon>Spermatophyta</taxon>
        <taxon>Magnoliopsida</taxon>
        <taxon>eudicotyledons</taxon>
        <taxon>Gunneridae</taxon>
        <taxon>Pentapetalae</taxon>
        <taxon>rosids</taxon>
        <taxon>fabids</taxon>
        <taxon>Malpighiales</taxon>
        <taxon>Rhizophoraceae</taxon>
        <taxon>Rhizophora</taxon>
    </lineage>
</organism>
<reference evidence="2" key="1">
    <citation type="submission" date="2018-02" db="EMBL/GenBank/DDBJ databases">
        <title>Rhizophora mucronata_Transcriptome.</title>
        <authorList>
            <person name="Meera S.P."/>
            <person name="Sreeshan A."/>
            <person name="Augustine A."/>
        </authorList>
    </citation>
    <scope>NUCLEOTIDE SEQUENCE</scope>
    <source>
        <tissue evidence="2">Leaf</tissue>
    </source>
</reference>
<evidence type="ECO:0000256" key="1">
    <source>
        <dbReference type="SAM" id="SignalP"/>
    </source>
</evidence>
<feature type="chain" id="PRO_5015172914" evidence="1">
    <location>
        <begin position="17"/>
        <end position="36"/>
    </location>
</feature>
<name>A0A2P2QY23_RHIMU</name>
<feature type="signal peptide" evidence="1">
    <location>
        <begin position="1"/>
        <end position="16"/>
    </location>
</feature>
<evidence type="ECO:0000313" key="2">
    <source>
        <dbReference type="EMBL" id="MBX71847.1"/>
    </source>
</evidence>
<protein>
    <submittedName>
        <fullName evidence="2">Uncharacterized protein</fullName>
    </submittedName>
</protein>
<proteinExistence type="predicted"/>
<sequence length="36" mass="4263">MIFFPLSLQLLVHLWTLKEVFFLGRGGKRPKEPLNH</sequence>